<evidence type="ECO:0000313" key="5">
    <source>
        <dbReference type="EMBL" id="MBP1991756.1"/>
    </source>
</evidence>
<dbReference type="PANTHER" id="PTHR43280">
    <property type="entry name" value="ARAC-FAMILY TRANSCRIPTIONAL REGULATOR"/>
    <property type="match status" value="1"/>
</dbReference>
<keyword evidence="6" id="KW-1185">Reference proteome</keyword>
<dbReference type="PROSITE" id="PS01124">
    <property type="entry name" value="HTH_ARAC_FAMILY_2"/>
    <property type="match status" value="1"/>
</dbReference>
<dbReference type="Pfam" id="PF12833">
    <property type="entry name" value="HTH_18"/>
    <property type="match status" value="1"/>
</dbReference>
<dbReference type="Pfam" id="PF02311">
    <property type="entry name" value="AraC_binding"/>
    <property type="match status" value="1"/>
</dbReference>
<reference evidence="5 6" key="1">
    <citation type="submission" date="2021-03" db="EMBL/GenBank/DDBJ databases">
        <title>Genomic Encyclopedia of Type Strains, Phase IV (KMG-IV): sequencing the most valuable type-strain genomes for metagenomic binning, comparative biology and taxonomic classification.</title>
        <authorList>
            <person name="Goeker M."/>
        </authorList>
    </citation>
    <scope>NUCLEOTIDE SEQUENCE [LARGE SCALE GENOMIC DNA]</scope>
    <source>
        <strain evidence="5 6">DSM 26048</strain>
    </source>
</reference>
<feature type="domain" description="HTH araC/xylS-type" evidence="4">
    <location>
        <begin position="194"/>
        <end position="292"/>
    </location>
</feature>
<dbReference type="PANTHER" id="PTHR43280:SF28">
    <property type="entry name" value="HTH-TYPE TRANSCRIPTIONAL ACTIVATOR RHAS"/>
    <property type="match status" value="1"/>
</dbReference>
<dbReference type="Proteomes" id="UP001519287">
    <property type="component" value="Unassembled WGS sequence"/>
</dbReference>
<dbReference type="SUPFAM" id="SSF51215">
    <property type="entry name" value="Regulatory protein AraC"/>
    <property type="match status" value="1"/>
</dbReference>
<dbReference type="PROSITE" id="PS00041">
    <property type="entry name" value="HTH_ARAC_FAMILY_1"/>
    <property type="match status" value="1"/>
</dbReference>
<keyword evidence="1" id="KW-0805">Transcription regulation</keyword>
<evidence type="ECO:0000256" key="1">
    <source>
        <dbReference type="ARBA" id="ARBA00023015"/>
    </source>
</evidence>
<gene>
    <name evidence="5" type="ORF">J2Z66_003363</name>
</gene>
<proteinExistence type="predicted"/>
<dbReference type="SUPFAM" id="SSF46689">
    <property type="entry name" value="Homeodomain-like"/>
    <property type="match status" value="2"/>
</dbReference>
<comment type="caution">
    <text evidence="5">The sequence shown here is derived from an EMBL/GenBank/DDBJ whole genome shotgun (WGS) entry which is preliminary data.</text>
</comment>
<evidence type="ECO:0000256" key="3">
    <source>
        <dbReference type="ARBA" id="ARBA00023163"/>
    </source>
</evidence>
<sequence>MEIKTLEICQMSGQFPFSIQRQIHNQGDMPLLHGHCFTELVYVVEGEGIHRFQDMEYEIRAGDIFVINPGEVHGYYLQPDQQIEIINCLFLPELIHEALFHELQISHSMDFFYVQPFISEGVRFNHCLNLHGKDADKVLYLLNGMQHELDGGRPGYEVCIRLQMIELMIHLSRILGDRQSGRTEHSNTQDLLIRRIVSYLKRYYNQKISIAMLCKLFHLSERQLNRQFNRYLACSVIDYVQQIRMEKAKQLLAETDEIIPSVANSVGYEDAAFFSTLFTRKIGCSPGKYRELNYRVWNEQKKSVPYGYTAP</sequence>
<dbReference type="InterPro" id="IPR018060">
    <property type="entry name" value="HTH_AraC"/>
</dbReference>
<dbReference type="PRINTS" id="PR00032">
    <property type="entry name" value="HTHARAC"/>
</dbReference>
<name>A0ABS4IXM9_9BACL</name>
<dbReference type="Gene3D" id="2.60.120.10">
    <property type="entry name" value="Jelly Rolls"/>
    <property type="match status" value="1"/>
</dbReference>
<dbReference type="RefSeq" id="WP_209972489.1">
    <property type="nucleotide sequence ID" value="NZ_JAGGLB010000010.1"/>
</dbReference>
<dbReference type="InterPro" id="IPR018062">
    <property type="entry name" value="HTH_AraC-typ_CS"/>
</dbReference>
<evidence type="ECO:0000256" key="2">
    <source>
        <dbReference type="ARBA" id="ARBA00023125"/>
    </source>
</evidence>
<dbReference type="InterPro" id="IPR014710">
    <property type="entry name" value="RmlC-like_jellyroll"/>
</dbReference>
<keyword evidence="3" id="KW-0804">Transcription</keyword>
<dbReference type="SMART" id="SM00342">
    <property type="entry name" value="HTH_ARAC"/>
    <property type="match status" value="1"/>
</dbReference>
<dbReference type="InterPro" id="IPR003313">
    <property type="entry name" value="AraC-bd"/>
</dbReference>
<dbReference type="InterPro" id="IPR037923">
    <property type="entry name" value="HTH-like"/>
</dbReference>
<dbReference type="InterPro" id="IPR009057">
    <property type="entry name" value="Homeodomain-like_sf"/>
</dbReference>
<protein>
    <submittedName>
        <fullName evidence="5">AraC family L-rhamnose operon regulatory protein RhaS</fullName>
    </submittedName>
</protein>
<evidence type="ECO:0000259" key="4">
    <source>
        <dbReference type="PROSITE" id="PS01124"/>
    </source>
</evidence>
<organism evidence="5 6">
    <name type="scientific">Paenibacillus eucommiae</name>
    <dbReference type="NCBI Taxonomy" id="1355755"/>
    <lineage>
        <taxon>Bacteria</taxon>
        <taxon>Bacillati</taxon>
        <taxon>Bacillota</taxon>
        <taxon>Bacilli</taxon>
        <taxon>Bacillales</taxon>
        <taxon>Paenibacillaceae</taxon>
        <taxon>Paenibacillus</taxon>
    </lineage>
</organism>
<dbReference type="Gene3D" id="1.10.10.60">
    <property type="entry name" value="Homeodomain-like"/>
    <property type="match status" value="1"/>
</dbReference>
<keyword evidence="2" id="KW-0238">DNA-binding</keyword>
<dbReference type="EMBL" id="JAGGLB010000010">
    <property type="protein sequence ID" value="MBP1991756.1"/>
    <property type="molecule type" value="Genomic_DNA"/>
</dbReference>
<evidence type="ECO:0000313" key="6">
    <source>
        <dbReference type="Proteomes" id="UP001519287"/>
    </source>
</evidence>
<dbReference type="InterPro" id="IPR020449">
    <property type="entry name" value="Tscrpt_reg_AraC-type_HTH"/>
</dbReference>
<accession>A0ABS4IXM9</accession>